<feature type="transmembrane region" description="Helical" evidence="1">
    <location>
        <begin position="604"/>
        <end position="621"/>
    </location>
</feature>
<keyword evidence="1" id="KW-0812">Transmembrane</keyword>
<keyword evidence="1" id="KW-1133">Transmembrane helix</keyword>
<evidence type="ECO:0000256" key="1">
    <source>
        <dbReference type="SAM" id="Phobius"/>
    </source>
</evidence>
<proteinExistence type="predicted"/>
<organism evidence="2 3">
    <name type="scientific">Finegoldia magna</name>
    <name type="common">Peptostreptococcus magnus</name>
    <dbReference type="NCBI Taxonomy" id="1260"/>
    <lineage>
        <taxon>Bacteria</taxon>
        <taxon>Bacillati</taxon>
        <taxon>Bacillota</taxon>
        <taxon>Tissierellia</taxon>
        <taxon>Tissierellales</taxon>
        <taxon>Peptoniphilaceae</taxon>
        <taxon>Finegoldia</taxon>
    </lineage>
</organism>
<feature type="transmembrane region" description="Helical" evidence="1">
    <location>
        <begin position="645"/>
        <end position="678"/>
    </location>
</feature>
<evidence type="ECO:0000313" key="2">
    <source>
        <dbReference type="EMBL" id="OXZ37268.1"/>
    </source>
</evidence>
<gene>
    <name evidence="2" type="ORF">B9N56_06095</name>
</gene>
<feature type="transmembrane region" description="Helical" evidence="1">
    <location>
        <begin position="776"/>
        <end position="797"/>
    </location>
</feature>
<feature type="transmembrane region" description="Helical" evidence="1">
    <location>
        <begin position="731"/>
        <end position="756"/>
    </location>
</feature>
<feature type="transmembrane region" description="Helical" evidence="1">
    <location>
        <begin position="327"/>
        <end position="344"/>
    </location>
</feature>
<name>A0A233VXZ4_FINMA</name>
<dbReference type="EMBL" id="NDYI01000017">
    <property type="protein sequence ID" value="OXZ37268.1"/>
    <property type="molecule type" value="Genomic_DNA"/>
</dbReference>
<dbReference type="RefSeq" id="WP_094202761.1">
    <property type="nucleotide sequence ID" value="NZ_NDYI01000017.1"/>
</dbReference>
<evidence type="ECO:0000313" key="3">
    <source>
        <dbReference type="Proteomes" id="UP000215361"/>
    </source>
</evidence>
<protein>
    <submittedName>
        <fullName evidence="2">Uncharacterized protein</fullName>
    </submittedName>
</protein>
<reference evidence="3" key="1">
    <citation type="submission" date="2017-04" db="EMBL/GenBank/DDBJ databases">
        <title>Finegoldia magna isolated from orthopedic joint implant-associated infections.</title>
        <authorList>
            <person name="Bjorklund S."/>
            <person name="Bruggemann H."/>
            <person name="Jensen A."/>
            <person name="Hellmark B."/>
            <person name="Soderquist B."/>
        </authorList>
    </citation>
    <scope>NUCLEOTIDE SEQUENCE [LARGE SCALE GENOMIC DNA]</scope>
    <source>
        <strain evidence="3">08T492</strain>
    </source>
</reference>
<feature type="transmembrane region" description="Helical" evidence="1">
    <location>
        <begin position="229"/>
        <end position="255"/>
    </location>
</feature>
<dbReference type="Proteomes" id="UP000215361">
    <property type="component" value="Unassembled WGS sequence"/>
</dbReference>
<feature type="transmembrane region" description="Helical" evidence="1">
    <location>
        <begin position="12"/>
        <end position="32"/>
    </location>
</feature>
<feature type="transmembrane region" description="Helical" evidence="1">
    <location>
        <begin position="698"/>
        <end position="719"/>
    </location>
</feature>
<keyword evidence="1" id="KW-0472">Membrane</keyword>
<feature type="transmembrane region" description="Helical" evidence="1">
    <location>
        <begin position="400"/>
        <end position="428"/>
    </location>
</feature>
<feature type="transmembrane region" description="Helical" evidence="1">
    <location>
        <begin position="356"/>
        <end position="379"/>
    </location>
</feature>
<comment type="caution">
    <text evidence="2">The sequence shown here is derived from an EMBL/GenBank/DDBJ whole genome shotgun (WGS) entry which is preliminary data.</text>
</comment>
<feature type="transmembrane region" description="Helical" evidence="1">
    <location>
        <begin position="190"/>
        <end position="208"/>
    </location>
</feature>
<feature type="transmembrane region" description="Helical" evidence="1">
    <location>
        <begin position="294"/>
        <end position="315"/>
    </location>
</feature>
<accession>A0A233VXZ4</accession>
<sequence>MLKYLHKKLLRNKTYFFVILLSLIMCCATLFLQMQKSTYYELDRIKEMESSTDSLIAYFLKNKRSGKKINPKLSVEENEKIYDTELKYYGKLSDSLYEIDNFMSTNTNKSSFGEYSRKYDAKSIYTHERNVLELLDKLDSHPESKKIKLDKDYISFIKHRNSDNSTKTNGVINEYKQLNFAAIISKQSSILFGAVPAIFLAIFLIISLENDDVLKKLPFKNILITKNRFLMSLLIYIMYIVSVLLFLLLISTVFLDGFGKFDYYHISVLERYKFLTEKQNLGFVKLEYLKPYEILLRAIVTLVLSSTFVFGILSFVKKIFTSKTMEMICSIIVIGGFVGDLLLFNHRFNPLFITKYFSWMQMVCLLLIDIILLVCCFSVKDRGKKEKVSYRKVDTTSVKGLVLTNIISKQMVVFIVVSVGLFSLFTAFKTEKYNKLREEEEQVYKNYLAFGQSYKAKILNDPYMTETEINQNLENFEKEFEGGIKEYRVYINREKYPDKFYKFYQDKFTSGDLRFDQSSGYMDKSDSLSMYTKRYMYDKMDLLNKMKVTPSNRIYDGIYNVDYNPEDGVKYLKIKDRIFSYLFNGSSEGITGINLSYDLFYTKFNIIVTLLSACMFGSLLSRNKKIIEIQKLTPINKNSIFRRNVLSSIFSTIIGFLIVLAIVFAIGTIIGGIGNSQLPTMRISNIMFSAEVMRYREFIIKSTILSILVSVCFSIFINMTKLFIDNKISNLIVALIVILSIGLPYIVKFVPAFLPFSYMDSSAVANGFMSFHQQNGYLNFTFGVISIILWTVVLYFISKKKFEEKRK</sequence>
<dbReference type="AlphaFoldDB" id="A0A233VXZ4"/>